<accession>A0A7I8WV77</accession>
<organism evidence="1 2">
    <name type="scientific">Bursaphelenchus xylophilus</name>
    <name type="common">Pinewood nematode worm</name>
    <name type="synonym">Aphelenchoides xylophilus</name>
    <dbReference type="NCBI Taxonomy" id="6326"/>
    <lineage>
        <taxon>Eukaryota</taxon>
        <taxon>Metazoa</taxon>
        <taxon>Ecdysozoa</taxon>
        <taxon>Nematoda</taxon>
        <taxon>Chromadorea</taxon>
        <taxon>Rhabditida</taxon>
        <taxon>Tylenchina</taxon>
        <taxon>Tylenchomorpha</taxon>
        <taxon>Aphelenchoidea</taxon>
        <taxon>Aphelenchoididae</taxon>
        <taxon>Bursaphelenchus</taxon>
    </lineage>
</organism>
<dbReference type="EMBL" id="CAJFDI010000004">
    <property type="protein sequence ID" value="CAD5227322.1"/>
    <property type="molecule type" value="Genomic_DNA"/>
</dbReference>
<evidence type="ECO:0000313" key="2">
    <source>
        <dbReference type="Proteomes" id="UP000659654"/>
    </source>
</evidence>
<sequence>MFGRKRTKSCNDLPTTMGVRKNQKTSALKKLLRDLPMELRDNILNRVALPQKIDFVDPKDSDCLNRIQRSFRANNIIPRLGRDTNWGFELKSFVSSLPSVLSYNRRCGTRKADIDQRSGIQLTGLRMKHLQYSSSICSSLKFVMKVAKGTEGDGSKKTMILDHKVKRKKIIERYSKNDYCEFYIGNNYDLAVNHGKGVKYYSTKMDIGRVLQIAIDENDIMYYGAMQQGGIMNFYRKHLASHGDFELFYTTRPRMLLTNLAVANEKLFFGGMPADGPQRAFCYDMNTKNEYTMVWPDLSLNTIMIAHGDSVLVTKKRIGTSKNTEFVMLSLENDEIVRRNLNLSYRRLQQLNRDTYLILVDEGPARFSLKTFSIIEGQPIVRFVQYCHEESIFRRIGDQFFFVLEPRKRNIWYQETPGDALFLIYSDNEKTNIWDRRQRCSILFWTPGNRRKSL</sequence>
<protein>
    <submittedName>
        <fullName evidence="1">(pine wood nematode) hypothetical protein</fullName>
    </submittedName>
</protein>
<dbReference type="EMBL" id="CAJFCV020000004">
    <property type="protein sequence ID" value="CAG9117464.1"/>
    <property type="molecule type" value="Genomic_DNA"/>
</dbReference>
<proteinExistence type="predicted"/>
<reference evidence="1" key="1">
    <citation type="submission" date="2020-09" db="EMBL/GenBank/DDBJ databases">
        <authorList>
            <person name="Kikuchi T."/>
        </authorList>
    </citation>
    <scope>NUCLEOTIDE SEQUENCE</scope>
    <source>
        <strain evidence="1">Ka4C1</strain>
    </source>
</reference>
<dbReference type="Proteomes" id="UP000659654">
    <property type="component" value="Unassembled WGS sequence"/>
</dbReference>
<evidence type="ECO:0000313" key="1">
    <source>
        <dbReference type="EMBL" id="CAD5227322.1"/>
    </source>
</evidence>
<gene>
    <name evidence="1" type="ORF">BXYJ_LOCUS9867</name>
</gene>
<name>A0A7I8WV77_BURXY</name>
<keyword evidence="2" id="KW-1185">Reference proteome</keyword>
<comment type="caution">
    <text evidence="1">The sequence shown here is derived from an EMBL/GenBank/DDBJ whole genome shotgun (WGS) entry which is preliminary data.</text>
</comment>
<dbReference type="Proteomes" id="UP000582659">
    <property type="component" value="Unassembled WGS sequence"/>
</dbReference>
<dbReference type="AlphaFoldDB" id="A0A7I8WV77"/>